<dbReference type="PROSITE" id="PS50893">
    <property type="entry name" value="ABC_TRANSPORTER_2"/>
    <property type="match status" value="1"/>
</dbReference>
<dbReference type="Proteomes" id="UP001595880">
    <property type="component" value="Unassembled WGS sequence"/>
</dbReference>
<dbReference type="PANTHER" id="PTHR43394:SF1">
    <property type="entry name" value="ATP-BINDING CASSETTE SUB-FAMILY B MEMBER 10, MITOCHONDRIAL"/>
    <property type="match status" value="1"/>
</dbReference>
<evidence type="ECO:0000256" key="4">
    <source>
        <dbReference type="ARBA" id="ARBA00022840"/>
    </source>
</evidence>
<feature type="transmembrane region" description="Helical" evidence="7">
    <location>
        <begin position="61"/>
        <end position="79"/>
    </location>
</feature>
<accession>A0ABV8VYQ2</accession>
<keyword evidence="11" id="KW-1185">Reference proteome</keyword>
<evidence type="ECO:0000313" key="10">
    <source>
        <dbReference type="EMBL" id="MFC4388834.1"/>
    </source>
</evidence>
<organism evidence="10 11">
    <name type="scientific">Gracilibacillus marinus</name>
    <dbReference type="NCBI Taxonomy" id="630535"/>
    <lineage>
        <taxon>Bacteria</taxon>
        <taxon>Bacillati</taxon>
        <taxon>Bacillota</taxon>
        <taxon>Bacilli</taxon>
        <taxon>Bacillales</taxon>
        <taxon>Bacillaceae</taxon>
        <taxon>Gracilibacillus</taxon>
    </lineage>
</organism>
<dbReference type="PROSITE" id="PS00211">
    <property type="entry name" value="ABC_TRANSPORTER_1"/>
    <property type="match status" value="1"/>
</dbReference>
<gene>
    <name evidence="10" type="ORF">ACFOZ1_13615</name>
</gene>
<dbReference type="CDD" id="cd18554">
    <property type="entry name" value="ABC_6TM_Sav1866_like"/>
    <property type="match status" value="1"/>
</dbReference>
<dbReference type="SUPFAM" id="SSF90123">
    <property type="entry name" value="ABC transporter transmembrane region"/>
    <property type="match status" value="1"/>
</dbReference>
<evidence type="ECO:0000256" key="6">
    <source>
        <dbReference type="ARBA" id="ARBA00023136"/>
    </source>
</evidence>
<dbReference type="Pfam" id="PF00005">
    <property type="entry name" value="ABC_tran"/>
    <property type="match status" value="1"/>
</dbReference>
<sequence length="584" mass="66151">MDSIKRYLKFVYPYKWKILITILIGVVKFGIPLLIPLIVKYVIDNIIGSDTMTNAEKLEQLFWLMGLAGVVFIVLRPPIEYYRQYLAQWTGNKILYDIREKLFDHIQRLSLKFYSRTKTGEIISRVIHDVEQTKNFVMTGLMNIWLDMITILIAIGIMLSMDVWLTIVAIALFPLYGISVKIFYGKLRALTRQRSQALAQVQGHLHERVQGIPVTRSFALEDYEQEQFDRQNKNFLDRAIDHTEWNARTFAIMNTITDVAPLLVIGFAGYFAITQGLSVGTIAAFIGYMDLVYNPLRRLISSSTVLVQSIASMDRVFEFIDENYDIKDKANAMPLDHVKGDVVLENVQFKYEDEEELVLKNISLNVNKGETIALVGMSGGGKSTIISLIPRFYDVTQGRILIDGKDIRDVQVRSLRDQIGMVLQDNILFSESIAANIRMGNPNATDAEVIEAAKAANAHHFISELSNGYDTLVGERGVKLSGGQKQRVAIARVFLKNPPLLILDEATSALDLESESLIQEALEKLASDRTTFIVAHRLSTITHADRIVLIENGHIVEEGTHQQLMDKHGSYYKLYQIQELEKGE</sequence>
<evidence type="ECO:0000259" key="9">
    <source>
        <dbReference type="PROSITE" id="PS50929"/>
    </source>
</evidence>
<dbReference type="InterPro" id="IPR003439">
    <property type="entry name" value="ABC_transporter-like_ATP-bd"/>
</dbReference>
<evidence type="ECO:0000256" key="2">
    <source>
        <dbReference type="ARBA" id="ARBA00022692"/>
    </source>
</evidence>
<dbReference type="Gene3D" id="1.20.1560.10">
    <property type="entry name" value="ABC transporter type 1, transmembrane domain"/>
    <property type="match status" value="1"/>
</dbReference>
<comment type="subcellular location">
    <subcellularLocation>
        <location evidence="1">Cell membrane</location>
        <topology evidence="1">Multi-pass membrane protein</topology>
    </subcellularLocation>
</comment>
<feature type="domain" description="ABC transporter" evidence="8">
    <location>
        <begin position="342"/>
        <end position="577"/>
    </location>
</feature>
<proteinExistence type="predicted"/>
<dbReference type="InterPro" id="IPR011527">
    <property type="entry name" value="ABC1_TM_dom"/>
</dbReference>
<evidence type="ECO:0000259" key="8">
    <source>
        <dbReference type="PROSITE" id="PS50893"/>
    </source>
</evidence>
<evidence type="ECO:0000313" key="11">
    <source>
        <dbReference type="Proteomes" id="UP001595880"/>
    </source>
</evidence>
<evidence type="ECO:0000256" key="3">
    <source>
        <dbReference type="ARBA" id="ARBA00022741"/>
    </source>
</evidence>
<dbReference type="InterPro" id="IPR017871">
    <property type="entry name" value="ABC_transporter-like_CS"/>
</dbReference>
<feature type="domain" description="ABC transmembrane type-1" evidence="9">
    <location>
        <begin position="19"/>
        <end position="308"/>
    </location>
</feature>
<keyword evidence="2 7" id="KW-0812">Transmembrane</keyword>
<dbReference type="SUPFAM" id="SSF52540">
    <property type="entry name" value="P-loop containing nucleoside triphosphate hydrolases"/>
    <property type="match status" value="1"/>
</dbReference>
<dbReference type="EMBL" id="JBHSDV010000005">
    <property type="protein sequence ID" value="MFC4388834.1"/>
    <property type="molecule type" value="Genomic_DNA"/>
</dbReference>
<feature type="transmembrane region" description="Helical" evidence="7">
    <location>
        <begin position="163"/>
        <end position="184"/>
    </location>
</feature>
<feature type="transmembrane region" description="Helical" evidence="7">
    <location>
        <begin position="20"/>
        <end position="41"/>
    </location>
</feature>
<evidence type="ECO:0000256" key="1">
    <source>
        <dbReference type="ARBA" id="ARBA00004651"/>
    </source>
</evidence>
<evidence type="ECO:0000256" key="5">
    <source>
        <dbReference type="ARBA" id="ARBA00022989"/>
    </source>
</evidence>
<keyword evidence="3" id="KW-0547">Nucleotide-binding</keyword>
<keyword evidence="4 10" id="KW-0067">ATP-binding</keyword>
<dbReference type="Gene3D" id="3.40.50.300">
    <property type="entry name" value="P-loop containing nucleotide triphosphate hydrolases"/>
    <property type="match status" value="1"/>
</dbReference>
<dbReference type="CDD" id="cd03251">
    <property type="entry name" value="ABCC_MsbA"/>
    <property type="match status" value="1"/>
</dbReference>
<evidence type="ECO:0000256" key="7">
    <source>
        <dbReference type="SAM" id="Phobius"/>
    </source>
</evidence>
<dbReference type="SMART" id="SM00382">
    <property type="entry name" value="AAA"/>
    <property type="match status" value="1"/>
</dbReference>
<name>A0ABV8VYQ2_9BACI</name>
<comment type="caution">
    <text evidence="10">The sequence shown here is derived from an EMBL/GenBank/DDBJ whole genome shotgun (WGS) entry which is preliminary data.</text>
</comment>
<dbReference type="RefSeq" id="WP_390200150.1">
    <property type="nucleotide sequence ID" value="NZ_JBHSDV010000005.1"/>
</dbReference>
<keyword evidence="5 7" id="KW-1133">Transmembrane helix</keyword>
<dbReference type="GO" id="GO:0005524">
    <property type="term" value="F:ATP binding"/>
    <property type="evidence" value="ECO:0007669"/>
    <property type="project" value="UniProtKB-KW"/>
</dbReference>
<dbReference type="InterPro" id="IPR027417">
    <property type="entry name" value="P-loop_NTPase"/>
</dbReference>
<dbReference type="InterPro" id="IPR003593">
    <property type="entry name" value="AAA+_ATPase"/>
</dbReference>
<keyword evidence="6 7" id="KW-0472">Membrane</keyword>
<feature type="transmembrane region" description="Helical" evidence="7">
    <location>
        <begin position="135"/>
        <end position="157"/>
    </location>
</feature>
<reference evidence="11" key="1">
    <citation type="journal article" date="2019" name="Int. J. Syst. Evol. Microbiol.">
        <title>The Global Catalogue of Microorganisms (GCM) 10K type strain sequencing project: providing services to taxonomists for standard genome sequencing and annotation.</title>
        <authorList>
            <consortium name="The Broad Institute Genomics Platform"/>
            <consortium name="The Broad Institute Genome Sequencing Center for Infectious Disease"/>
            <person name="Wu L."/>
            <person name="Ma J."/>
        </authorList>
    </citation>
    <scope>NUCLEOTIDE SEQUENCE [LARGE SCALE GENOMIC DNA]</scope>
    <source>
        <strain evidence="11">KACC 14058</strain>
    </source>
</reference>
<dbReference type="InterPro" id="IPR036640">
    <property type="entry name" value="ABC1_TM_sf"/>
</dbReference>
<feature type="transmembrane region" description="Helical" evidence="7">
    <location>
        <begin position="262"/>
        <end position="289"/>
    </location>
</feature>
<dbReference type="PANTHER" id="PTHR43394">
    <property type="entry name" value="ATP-DEPENDENT PERMEASE MDL1, MITOCHONDRIAL"/>
    <property type="match status" value="1"/>
</dbReference>
<dbReference type="PROSITE" id="PS50929">
    <property type="entry name" value="ABC_TM1F"/>
    <property type="match status" value="1"/>
</dbReference>
<dbReference type="Pfam" id="PF00664">
    <property type="entry name" value="ABC_membrane"/>
    <property type="match status" value="1"/>
</dbReference>
<protein>
    <submittedName>
        <fullName evidence="10">ABC transporter ATP-binding protein</fullName>
    </submittedName>
</protein>
<dbReference type="InterPro" id="IPR039421">
    <property type="entry name" value="Type_1_exporter"/>
</dbReference>